<dbReference type="Gene3D" id="1.10.357.10">
    <property type="entry name" value="Tetracycline Repressor, domain 2"/>
    <property type="match status" value="1"/>
</dbReference>
<dbReference type="SUPFAM" id="SSF46689">
    <property type="entry name" value="Homeodomain-like"/>
    <property type="match status" value="1"/>
</dbReference>
<dbReference type="InterPro" id="IPR001647">
    <property type="entry name" value="HTH_TetR"/>
</dbReference>
<organism evidence="4 5">
    <name type="scientific">Rhizobium gallicum</name>
    <dbReference type="NCBI Taxonomy" id="56730"/>
    <lineage>
        <taxon>Bacteria</taxon>
        <taxon>Pseudomonadati</taxon>
        <taxon>Pseudomonadota</taxon>
        <taxon>Alphaproteobacteria</taxon>
        <taxon>Hyphomicrobiales</taxon>
        <taxon>Rhizobiaceae</taxon>
        <taxon>Rhizobium/Agrobacterium group</taxon>
        <taxon>Rhizobium</taxon>
    </lineage>
</organism>
<evidence type="ECO:0000259" key="3">
    <source>
        <dbReference type="PROSITE" id="PS50977"/>
    </source>
</evidence>
<dbReference type="SUPFAM" id="SSF48498">
    <property type="entry name" value="Tetracyclin repressor-like, C-terminal domain"/>
    <property type="match status" value="1"/>
</dbReference>
<geneLocation type="plasmid" evidence="5">
    <name>prgalie4872c</name>
</geneLocation>
<evidence type="ECO:0000313" key="4">
    <source>
        <dbReference type="EMBL" id="APO70112.1"/>
    </source>
</evidence>
<dbReference type="InterPro" id="IPR036271">
    <property type="entry name" value="Tet_transcr_reg_TetR-rel_C_sf"/>
</dbReference>
<feature type="DNA-binding region" description="H-T-H motif" evidence="2">
    <location>
        <begin position="30"/>
        <end position="49"/>
    </location>
</feature>
<dbReference type="EMBL" id="CP017104">
    <property type="protein sequence ID" value="APO70112.1"/>
    <property type="molecule type" value="Genomic_DNA"/>
</dbReference>
<accession>A0A1L5NQG3</accession>
<dbReference type="GO" id="GO:0003677">
    <property type="term" value="F:DNA binding"/>
    <property type="evidence" value="ECO:0007669"/>
    <property type="project" value="UniProtKB-UniRule"/>
</dbReference>
<dbReference type="Proteomes" id="UP000184749">
    <property type="component" value="Plasmid pRgalIE4872c"/>
</dbReference>
<sequence length="213" mass="24087">MHGHVNITAMRLLDACEHLLCEAEALEELTARRIAEEANATPSAISYHFGSQEALIAAVAERVYRRLNAERLRLLQKAVDRKAPGPANLGEVIAALIGPSIRWSLDPASSYPVLSHFTSMAKTHCERAPHYRRIIDDVEHHRAFIPHLKRIAPWLDEVDIGWRLNCALGIRSQVTRSRSRTEVMTNHRMNLDDPDLVIARMVEVIAPMFHRIA</sequence>
<dbReference type="PROSITE" id="PS50977">
    <property type="entry name" value="HTH_TETR_2"/>
    <property type="match status" value="1"/>
</dbReference>
<evidence type="ECO:0000256" key="2">
    <source>
        <dbReference type="PROSITE-ProRule" id="PRU00335"/>
    </source>
</evidence>
<name>A0A1L5NQG3_9HYPH</name>
<keyword evidence="4" id="KW-0614">Plasmid</keyword>
<dbReference type="InterPro" id="IPR041586">
    <property type="entry name" value="PsrA_TetR_C"/>
</dbReference>
<gene>
    <name evidence="4" type="ORF">IE4872_PC00081</name>
</gene>
<reference evidence="4 5" key="1">
    <citation type="submission" date="2016-09" db="EMBL/GenBank/DDBJ databases">
        <title>The complete genome sequences of Rhizobium gallicum, symbiovars gallicum and phaseoli, symbionts associated to common bean (Phaseolus vulgaris).</title>
        <authorList>
            <person name="Bustos P."/>
            <person name="Santamaria R.I."/>
            <person name="Perez-Carrascal O.M."/>
            <person name="Juarez S."/>
            <person name="Lozano L."/>
            <person name="Martinez-Flores I."/>
            <person name="Martinez-Romero E."/>
            <person name="Cevallos M."/>
            <person name="Romero D."/>
            <person name="Davila G."/>
            <person name="Gonzalez V."/>
        </authorList>
    </citation>
    <scope>NUCLEOTIDE SEQUENCE [LARGE SCALE GENOMIC DNA]</scope>
    <source>
        <strain evidence="4 5">IE4872</strain>
        <plasmid evidence="5">prgalie4872c</plasmid>
    </source>
</reference>
<dbReference type="Pfam" id="PF00440">
    <property type="entry name" value="TetR_N"/>
    <property type="match status" value="1"/>
</dbReference>
<dbReference type="Pfam" id="PF17939">
    <property type="entry name" value="TetR_C_30"/>
    <property type="match status" value="1"/>
</dbReference>
<dbReference type="AlphaFoldDB" id="A0A1L5NQG3"/>
<keyword evidence="1 2" id="KW-0238">DNA-binding</keyword>
<evidence type="ECO:0000256" key="1">
    <source>
        <dbReference type="ARBA" id="ARBA00023125"/>
    </source>
</evidence>
<feature type="domain" description="HTH tetR-type" evidence="3">
    <location>
        <begin position="6"/>
        <end position="67"/>
    </location>
</feature>
<evidence type="ECO:0000313" key="5">
    <source>
        <dbReference type="Proteomes" id="UP000184749"/>
    </source>
</evidence>
<protein>
    <submittedName>
        <fullName evidence="4">TetR family transcriptional regulator protein</fullName>
    </submittedName>
</protein>
<proteinExistence type="predicted"/>
<dbReference type="InterPro" id="IPR009057">
    <property type="entry name" value="Homeodomain-like_sf"/>
</dbReference>
<dbReference type="OrthoDB" id="2356263at2"/>